<comment type="catalytic activity">
    <reaction evidence="5">
        <text>3'-dephospho-CoA + ATP = ADP + CoA + H(+)</text>
        <dbReference type="Rhea" id="RHEA:18245"/>
        <dbReference type="ChEBI" id="CHEBI:15378"/>
        <dbReference type="ChEBI" id="CHEBI:30616"/>
        <dbReference type="ChEBI" id="CHEBI:57287"/>
        <dbReference type="ChEBI" id="CHEBI:57328"/>
        <dbReference type="ChEBI" id="CHEBI:456216"/>
        <dbReference type="EC" id="2.7.1.24"/>
    </reaction>
</comment>
<dbReference type="GO" id="GO:0005524">
    <property type="term" value="F:ATP binding"/>
    <property type="evidence" value="ECO:0007669"/>
    <property type="project" value="UniProtKB-UniRule"/>
</dbReference>
<dbReference type="KEGG" id="ock:EXM22_03665"/>
<dbReference type="UniPathway" id="UPA00241">
    <property type="reaction ID" value="UER00356"/>
</dbReference>
<protein>
    <recommendedName>
        <fullName evidence="5 6">Dephospho-CoA kinase</fullName>
        <ecNumber evidence="5 6">2.7.1.24</ecNumber>
    </recommendedName>
    <alternativeName>
        <fullName evidence="5">Dephosphocoenzyme A kinase</fullName>
    </alternativeName>
</protein>
<dbReference type="EMBL" id="CP036150">
    <property type="protein sequence ID" value="QEN07127.1"/>
    <property type="molecule type" value="Genomic_DNA"/>
</dbReference>
<dbReference type="Proteomes" id="UP000324209">
    <property type="component" value="Chromosome"/>
</dbReference>
<dbReference type="InterPro" id="IPR001977">
    <property type="entry name" value="Depp_CoAkinase"/>
</dbReference>
<evidence type="ECO:0000256" key="4">
    <source>
        <dbReference type="ARBA" id="ARBA00022993"/>
    </source>
</evidence>
<dbReference type="GO" id="GO:0005737">
    <property type="term" value="C:cytoplasm"/>
    <property type="evidence" value="ECO:0007669"/>
    <property type="project" value="UniProtKB-SubCell"/>
</dbReference>
<comment type="subcellular location">
    <subcellularLocation>
        <location evidence="5">Cytoplasm</location>
    </subcellularLocation>
</comment>
<evidence type="ECO:0000256" key="2">
    <source>
        <dbReference type="ARBA" id="ARBA00022741"/>
    </source>
</evidence>
<reference evidence="7 8" key="1">
    <citation type="submission" date="2019-02" db="EMBL/GenBank/DDBJ databases">
        <title>Complete Genome Sequence and Methylome Analysis of free living Spirochaetas.</title>
        <authorList>
            <person name="Fomenkov A."/>
            <person name="Dubinina G."/>
            <person name="Leshcheva N."/>
            <person name="Mikheeva N."/>
            <person name="Grabovich M."/>
            <person name="Vincze T."/>
            <person name="Roberts R.J."/>
        </authorList>
    </citation>
    <scope>NUCLEOTIDE SEQUENCE [LARGE SCALE GENOMIC DNA]</scope>
    <source>
        <strain evidence="7 8">K2</strain>
    </source>
</reference>
<dbReference type="CDD" id="cd02022">
    <property type="entry name" value="DPCK"/>
    <property type="match status" value="1"/>
</dbReference>
<dbReference type="GO" id="GO:0004140">
    <property type="term" value="F:dephospho-CoA kinase activity"/>
    <property type="evidence" value="ECO:0007669"/>
    <property type="project" value="UniProtKB-UniRule"/>
</dbReference>
<dbReference type="InterPro" id="IPR027417">
    <property type="entry name" value="P-loop_NTPase"/>
</dbReference>
<accession>A0A5C1QHX7</accession>
<comment type="similarity">
    <text evidence="1 5">Belongs to the CoaE family.</text>
</comment>
<keyword evidence="5 7" id="KW-0418">Kinase</keyword>
<dbReference type="EC" id="2.7.1.24" evidence="5 6"/>
<dbReference type="OrthoDB" id="359604at2"/>
<dbReference type="SUPFAM" id="SSF52540">
    <property type="entry name" value="P-loop containing nucleoside triphosphate hydrolases"/>
    <property type="match status" value="1"/>
</dbReference>
<dbReference type="AlphaFoldDB" id="A0A5C1QHX7"/>
<dbReference type="NCBIfam" id="TIGR00152">
    <property type="entry name" value="dephospho-CoA kinase"/>
    <property type="match status" value="1"/>
</dbReference>
<keyword evidence="4 5" id="KW-0173">Coenzyme A biosynthesis</keyword>
<evidence type="ECO:0000256" key="6">
    <source>
        <dbReference type="NCBIfam" id="TIGR00152"/>
    </source>
</evidence>
<evidence type="ECO:0000256" key="3">
    <source>
        <dbReference type="ARBA" id="ARBA00022840"/>
    </source>
</evidence>
<sequence>MIIGLAGKSCSGKNQIAEMLEFRGFLCIDLDLEVHRLQESMKEILLTNFGDSILDSHGQIDRRALGQIVFKSPPLLKKLEDLLYPKLDESLNRIICDARPGAHIILNAAALQKGEFWKRCDLVIWVSAPWGLRFLRALKRDQRSLLHICRRFRAQKELKSQFFLSRVDTYIIRNGFTRSVLQKRVDSLIKHLPPER</sequence>
<keyword evidence="8" id="KW-1185">Reference proteome</keyword>
<evidence type="ECO:0000313" key="8">
    <source>
        <dbReference type="Proteomes" id="UP000324209"/>
    </source>
</evidence>
<comment type="function">
    <text evidence="5">Catalyzes the phosphorylation of the 3'-hydroxyl group of dephosphocoenzyme A to form coenzyme A.</text>
</comment>
<evidence type="ECO:0000256" key="1">
    <source>
        <dbReference type="ARBA" id="ARBA00009018"/>
    </source>
</evidence>
<dbReference type="Pfam" id="PF01121">
    <property type="entry name" value="CoaE"/>
    <property type="match status" value="1"/>
</dbReference>
<dbReference type="RefSeq" id="WP_149485209.1">
    <property type="nucleotide sequence ID" value="NZ_CP036150.1"/>
</dbReference>
<keyword evidence="5" id="KW-0963">Cytoplasm</keyword>
<evidence type="ECO:0000313" key="7">
    <source>
        <dbReference type="EMBL" id="QEN07127.1"/>
    </source>
</evidence>
<keyword evidence="3 5" id="KW-0067">ATP-binding</keyword>
<gene>
    <name evidence="5 7" type="primary">coaE</name>
    <name evidence="7" type="ORF">EXM22_03665</name>
</gene>
<evidence type="ECO:0000256" key="5">
    <source>
        <dbReference type="HAMAP-Rule" id="MF_00376"/>
    </source>
</evidence>
<keyword evidence="5 7" id="KW-0808">Transferase</keyword>
<proteinExistence type="inferred from homology"/>
<dbReference type="PROSITE" id="PS51219">
    <property type="entry name" value="DPCK"/>
    <property type="match status" value="1"/>
</dbReference>
<name>A0A5C1QHX7_9SPIO</name>
<organism evidence="7 8">
    <name type="scientific">Oceanispirochaeta crateris</name>
    <dbReference type="NCBI Taxonomy" id="2518645"/>
    <lineage>
        <taxon>Bacteria</taxon>
        <taxon>Pseudomonadati</taxon>
        <taxon>Spirochaetota</taxon>
        <taxon>Spirochaetia</taxon>
        <taxon>Spirochaetales</taxon>
        <taxon>Spirochaetaceae</taxon>
        <taxon>Oceanispirochaeta</taxon>
    </lineage>
</organism>
<dbReference type="HAMAP" id="MF_00376">
    <property type="entry name" value="Dephospho_CoA_kinase"/>
    <property type="match status" value="1"/>
</dbReference>
<feature type="binding site" evidence="5">
    <location>
        <begin position="10"/>
        <end position="15"/>
    </location>
    <ligand>
        <name>ATP</name>
        <dbReference type="ChEBI" id="CHEBI:30616"/>
    </ligand>
</feature>
<dbReference type="Gene3D" id="3.40.50.300">
    <property type="entry name" value="P-loop containing nucleotide triphosphate hydrolases"/>
    <property type="match status" value="1"/>
</dbReference>
<keyword evidence="2 5" id="KW-0547">Nucleotide-binding</keyword>
<comment type="pathway">
    <text evidence="5">Cofactor biosynthesis; coenzyme A biosynthesis; CoA from (R)-pantothenate: step 5/5.</text>
</comment>
<dbReference type="GO" id="GO:0015937">
    <property type="term" value="P:coenzyme A biosynthetic process"/>
    <property type="evidence" value="ECO:0007669"/>
    <property type="project" value="UniProtKB-UniRule"/>
</dbReference>